<dbReference type="InterPro" id="IPR020846">
    <property type="entry name" value="MFS_dom"/>
</dbReference>
<feature type="transmembrane region" description="Helical" evidence="8">
    <location>
        <begin position="426"/>
        <end position="444"/>
    </location>
</feature>
<accession>A0A4Q7S749</accession>
<keyword evidence="4 8" id="KW-1133">Transmembrane helix</keyword>
<evidence type="ECO:0000259" key="9">
    <source>
        <dbReference type="PROSITE" id="PS50850"/>
    </source>
</evidence>
<dbReference type="PANTHER" id="PTHR43791">
    <property type="entry name" value="PERMEASE-RELATED"/>
    <property type="match status" value="1"/>
</dbReference>
<protein>
    <recommendedName>
        <fullName evidence="7">Putative tartrate transporter</fullName>
    </recommendedName>
</protein>
<evidence type="ECO:0000313" key="10">
    <source>
        <dbReference type="EMBL" id="RZT42221.1"/>
    </source>
</evidence>
<feature type="transmembrane region" description="Helical" evidence="8">
    <location>
        <begin position="159"/>
        <end position="182"/>
    </location>
</feature>
<dbReference type="Pfam" id="PF07690">
    <property type="entry name" value="MFS_1"/>
    <property type="match status" value="1"/>
</dbReference>
<evidence type="ECO:0000256" key="6">
    <source>
        <dbReference type="ARBA" id="ARBA00058119"/>
    </source>
</evidence>
<evidence type="ECO:0000313" key="11">
    <source>
        <dbReference type="Proteomes" id="UP000291078"/>
    </source>
</evidence>
<evidence type="ECO:0000256" key="2">
    <source>
        <dbReference type="ARBA" id="ARBA00022448"/>
    </source>
</evidence>
<dbReference type="SUPFAM" id="SSF103473">
    <property type="entry name" value="MFS general substrate transporter"/>
    <property type="match status" value="1"/>
</dbReference>
<comment type="caution">
    <text evidence="10">The sequence shown here is derived from an EMBL/GenBank/DDBJ whole genome shotgun (WGS) entry which is preliminary data.</text>
</comment>
<evidence type="ECO:0000256" key="4">
    <source>
        <dbReference type="ARBA" id="ARBA00022989"/>
    </source>
</evidence>
<feature type="transmembrane region" description="Helical" evidence="8">
    <location>
        <begin position="125"/>
        <end position="147"/>
    </location>
</feature>
<feature type="transmembrane region" description="Helical" evidence="8">
    <location>
        <begin position="386"/>
        <end position="406"/>
    </location>
</feature>
<evidence type="ECO:0000256" key="8">
    <source>
        <dbReference type="SAM" id="Phobius"/>
    </source>
</evidence>
<keyword evidence="5 8" id="KW-0472">Membrane</keyword>
<dbReference type="EMBL" id="SGXM01000001">
    <property type="protein sequence ID" value="RZT42221.1"/>
    <property type="molecule type" value="Genomic_DNA"/>
</dbReference>
<feature type="transmembrane region" description="Helical" evidence="8">
    <location>
        <begin position="335"/>
        <end position="354"/>
    </location>
</feature>
<feature type="domain" description="Major facilitator superfamily (MFS) profile" evidence="9">
    <location>
        <begin position="35"/>
        <end position="450"/>
    </location>
</feature>
<evidence type="ECO:0000256" key="5">
    <source>
        <dbReference type="ARBA" id="ARBA00023136"/>
    </source>
</evidence>
<dbReference type="InterPro" id="IPR011701">
    <property type="entry name" value="MFS"/>
</dbReference>
<feature type="transmembrane region" description="Helical" evidence="8">
    <location>
        <begin position="303"/>
        <end position="323"/>
    </location>
</feature>
<feature type="transmembrane region" description="Helical" evidence="8">
    <location>
        <begin position="360"/>
        <end position="379"/>
    </location>
</feature>
<feature type="transmembrane region" description="Helical" evidence="8">
    <location>
        <begin position="69"/>
        <end position="88"/>
    </location>
</feature>
<feature type="transmembrane region" description="Helical" evidence="8">
    <location>
        <begin position="31"/>
        <end position="49"/>
    </location>
</feature>
<dbReference type="FunFam" id="1.20.1250.20:FF:000018">
    <property type="entry name" value="MFS transporter permease"/>
    <property type="match status" value="1"/>
</dbReference>
<keyword evidence="2" id="KW-0813">Transport</keyword>
<comment type="function">
    <text evidence="6">Component of the tartrate utilization system and may allow entry of tartrate and tartrate dehydrogenase.</text>
</comment>
<proteinExistence type="predicted"/>
<dbReference type="Gene3D" id="1.20.1250.20">
    <property type="entry name" value="MFS general substrate transporter like domains"/>
    <property type="match status" value="2"/>
</dbReference>
<dbReference type="AlphaFoldDB" id="A0A4Q7S749"/>
<feature type="transmembrane region" description="Helical" evidence="8">
    <location>
        <begin position="100"/>
        <end position="119"/>
    </location>
</feature>
<keyword evidence="11" id="KW-1185">Reference proteome</keyword>
<dbReference type="PANTHER" id="PTHR43791:SF36">
    <property type="entry name" value="TRANSPORTER, PUTATIVE (AFU_ORTHOLOGUE AFUA_6G08340)-RELATED"/>
    <property type="match status" value="1"/>
</dbReference>
<reference evidence="10 11" key="1">
    <citation type="journal article" date="2015" name="Stand. Genomic Sci.">
        <title>Genomic Encyclopedia of Bacterial and Archaeal Type Strains, Phase III: the genomes of soil and plant-associated and newly described type strains.</title>
        <authorList>
            <person name="Whitman W.B."/>
            <person name="Woyke T."/>
            <person name="Klenk H.P."/>
            <person name="Zhou Y."/>
            <person name="Lilburn T.G."/>
            <person name="Beck B.J."/>
            <person name="De Vos P."/>
            <person name="Vandamme P."/>
            <person name="Eisen J.A."/>
            <person name="Garrity G."/>
            <person name="Hugenholtz P."/>
            <person name="Kyrpides N.C."/>
        </authorList>
    </citation>
    <scope>NUCLEOTIDE SEQUENCE [LARGE SCALE GENOMIC DNA]</scope>
    <source>
        <strain evidence="10 11">ASC-9842</strain>
    </source>
</reference>
<evidence type="ECO:0000256" key="7">
    <source>
        <dbReference type="ARBA" id="ARBA00074139"/>
    </source>
</evidence>
<dbReference type="FunFam" id="1.20.1250.20:FF:000126">
    <property type="entry name" value="MFS transporter permease"/>
    <property type="match status" value="1"/>
</dbReference>
<evidence type="ECO:0000256" key="1">
    <source>
        <dbReference type="ARBA" id="ARBA00004141"/>
    </source>
</evidence>
<dbReference type="RefSeq" id="WP_130390207.1">
    <property type="nucleotide sequence ID" value="NZ_SGXM01000001.1"/>
</dbReference>
<dbReference type="GO" id="GO:0005886">
    <property type="term" value="C:plasma membrane"/>
    <property type="evidence" value="ECO:0007669"/>
    <property type="project" value="TreeGrafter"/>
</dbReference>
<sequence length="452" mass="49651">MTASNPAAGTAASDARLDTDQAVEKRAYTKVFWRIMPFLMLCYVIAYLDRVNVGFAKLQMAQDLQFSETVFGLGAGLFFIGYFLFEVPSNLLMHRIGARVWIARIMITWGIISAAFVFVQTPTQFYVMRFLLGLAEAGFYPGVILYLTYWYPSHRRARMIALFMSGIPVAGMFGNPLSGWIMDAFHGHQGWAGWQWMFFIEALPAFVIGIVTVFVLRDGIDRAPWLDNDEKRVLKRNIEEDERAAKAAAAAAGGRDMHSLGAVFSDRRVWWMCLIYFCFVTGQYALTFWMPTLVKASGVTGNLNIGLLSAIPFLCAIVVMNILGHSADARRERRWHLIVPALMGATGFAIAASFTHNTTVAIAALSLAAAGVLTCAPLFWSLPTAFLSGIAAASGIAVVNSVGNLAGFVSPYMVGALKDMTQSMQLPMYVLSAILVVGALLVWLTPAKMVNR</sequence>
<dbReference type="CDD" id="cd17319">
    <property type="entry name" value="MFS_ExuT_GudP_like"/>
    <property type="match status" value="1"/>
</dbReference>
<keyword evidence="3 8" id="KW-0812">Transmembrane</keyword>
<dbReference type="InterPro" id="IPR036259">
    <property type="entry name" value="MFS_trans_sf"/>
</dbReference>
<dbReference type="GO" id="GO:0022857">
    <property type="term" value="F:transmembrane transporter activity"/>
    <property type="evidence" value="ECO:0007669"/>
    <property type="project" value="InterPro"/>
</dbReference>
<name>A0A4Q7S749_9BURK</name>
<comment type="subcellular location">
    <subcellularLocation>
        <location evidence="1">Membrane</location>
        <topology evidence="1">Multi-pass membrane protein</topology>
    </subcellularLocation>
</comment>
<organism evidence="10 11">
    <name type="scientific">Cupriavidus agavae</name>
    <dbReference type="NCBI Taxonomy" id="1001822"/>
    <lineage>
        <taxon>Bacteria</taxon>
        <taxon>Pseudomonadati</taxon>
        <taxon>Pseudomonadota</taxon>
        <taxon>Betaproteobacteria</taxon>
        <taxon>Burkholderiales</taxon>
        <taxon>Burkholderiaceae</taxon>
        <taxon>Cupriavidus</taxon>
    </lineage>
</organism>
<dbReference type="PROSITE" id="PS50850">
    <property type="entry name" value="MFS"/>
    <property type="match status" value="1"/>
</dbReference>
<feature type="transmembrane region" description="Helical" evidence="8">
    <location>
        <begin position="194"/>
        <end position="216"/>
    </location>
</feature>
<dbReference type="OrthoDB" id="5441967at2"/>
<feature type="transmembrane region" description="Helical" evidence="8">
    <location>
        <begin position="269"/>
        <end position="291"/>
    </location>
</feature>
<evidence type="ECO:0000256" key="3">
    <source>
        <dbReference type="ARBA" id="ARBA00022692"/>
    </source>
</evidence>
<gene>
    <name evidence="10" type="ORF">EV147_1244</name>
</gene>
<dbReference type="Proteomes" id="UP000291078">
    <property type="component" value="Unassembled WGS sequence"/>
</dbReference>